<dbReference type="PANTHER" id="PTHR47331">
    <property type="entry name" value="PHD-TYPE DOMAIN-CONTAINING PROTEIN"/>
    <property type="match status" value="1"/>
</dbReference>
<keyword evidence="1" id="KW-1133">Transmembrane helix</keyword>
<accession>A0AAV2SSH4</accession>
<evidence type="ECO:0000256" key="1">
    <source>
        <dbReference type="SAM" id="Phobius"/>
    </source>
</evidence>
<evidence type="ECO:0000313" key="2">
    <source>
        <dbReference type="EMBL" id="CAL4237610.1"/>
    </source>
</evidence>
<dbReference type="AlphaFoldDB" id="A0AAV2SSH4"/>
<sequence length="135" mass="14872">MQHPRYIGISSTEDISLHVFADAGEKSLGAVAYLVGASSSVMYASKAKVCPLKYESFTIPRKELVAISVAVILAKFIINAVEGLLIFSEVVVWSDSSTALTWTLSGVTHAQMFIRNRVNEINSKRDELNMKLCYI</sequence>
<feature type="transmembrane region" description="Helical" evidence="1">
    <location>
        <begin position="64"/>
        <end position="87"/>
    </location>
</feature>
<dbReference type="InterPro" id="IPR008042">
    <property type="entry name" value="Retrotrans_Pao"/>
</dbReference>
<proteinExistence type="predicted"/>
<name>A0AAV2SSH4_MEGNR</name>
<organism evidence="2 3">
    <name type="scientific">Meganyctiphanes norvegica</name>
    <name type="common">Northern krill</name>
    <name type="synonym">Thysanopoda norvegica</name>
    <dbReference type="NCBI Taxonomy" id="48144"/>
    <lineage>
        <taxon>Eukaryota</taxon>
        <taxon>Metazoa</taxon>
        <taxon>Ecdysozoa</taxon>
        <taxon>Arthropoda</taxon>
        <taxon>Crustacea</taxon>
        <taxon>Multicrustacea</taxon>
        <taxon>Malacostraca</taxon>
        <taxon>Eumalacostraca</taxon>
        <taxon>Eucarida</taxon>
        <taxon>Euphausiacea</taxon>
        <taxon>Euphausiidae</taxon>
        <taxon>Meganyctiphanes</taxon>
    </lineage>
</organism>
<protein>
    <submittedName>
        <fullName evidence="2">Uncharacterized protein</fullName>
    </submittedName>
</protein>
<evidence type="ECO:0000313" key="3">
    <source>
        <dbReference type="Proteomes" id="UP001497623"/>
    </source>
</evidence>
<keyword evidence="1" id="KW-0812">Transmembrane</keyword>
<dbReference type="Pfam" id="PF05380">
    <property type="entry name" value="Peptidase_A17"/>
    <property type="match status" value="1"/>
</dbReference>
<dbReference type="Proteomes" id="UP001497623">
    <property type="component" value="Unassembled WGS sequence"/>
</dbReference>
<comment type="caution">
    <text evidence="2">The sequence shown here is derived from an EMBL/GenBank/DDBJ whole genome shotgun (WGS) entry which is preliminary data.</text>
</comment>
<gene>
    <name evidence="2" type="ORF">MNOR_LOCUS40357</name>
</gene>
<keyword evidence="3" id="KW-1185">Reference proteome</keyword>
<reference evidence="2 3" key="1">
    <citation type="submission" date="2024-05" db="EMBL/GenBank/DDBJ databases">
        <authorList>
            <person name="Wallberg A."/>
        </authorList>
    </citation>
    <scope>NUCLEOTIDE SEQUENCE [LARGE SCALE GENOMIC DNA]</scope>
</reference>
<keyword evidence="1" id="KW-0472">Membrane</keyword>
<dbReference type="EMBL" id="CAXKWB010121729">
    <property type="protein sequence ID" value="CAL4237610.1"/>
    <property type="molecule type" value="Genomic_DNA"/>
</dbReference>